<comment type="subcellular location">
    <subcellularLocation>
        <location evidence="1">Cytoplasm</location>
    </subcellularLocation>
</comment>
<dbReference type="Proteomes" id="UP001196413">
    <property type="component" value="Unassembled WGS sequence"/>
</dbReference>
<dbReference type="Pfam" id="PF01302">
    <property type="entry name" value="CAP_GLY"/>
    <property type="match status" value="1"/>
</dbReference>
<reference evidence="9" key="1">
    <citation type="submission" date="2021-06" db="EMBL/GenBank/DDBJ databases">
        <title>Parelaphostrongylus tenuis whole genome reference sequence.</title>
        <authorList>
            <person name="Garwood T.J."/>
            <person name="Larsen P.A."/>
            <person name="Fountain-Jones N.M."/>
            <person name="Garbe J.R."/>
            <person name="Macchietto M.G."/>
            <person name="Kania S.A."/>
            <person name="Gerhold R.W."/>
            <person name="Richards J.E."/>
            <person name="Wolf T.M."/>
        </authorList>
    </citation>
    <scope>NUCLEOTIDE SEQUENCE</scope>
    <source>
        <strain evidence="9">MNPRO001-30</strain>
        <tissue evidence="9">Meninges</tissue>
    </source>
</reference>
<evidence type="ECO:0000256" key="6">
    <source>
        <dbReference type="ARBA" id="ARBA00023186"/>
    </source>
</evidence>
<proteinExistence type="inferred from homology"/>
<gene>
    <name evidence="9" type="ORF">KIN20_030510</name>
</gene>
<feature type="domain" description="CAP-Gly" evidence="8">
    <location>
        <begin position="24"/>
        <end position="68"/>
    </location>
</feature>
<dbReference type="GO" id="GO:0005737">
    <property type="term" value="C:cytoplasm"/>
    <property type="evidence" value="ECO:0007669"/>
    <property type="project" value="UniProtKB-SubCell"/>
</dbReference>
<comment type="caution">
    <text evidence="9">The sequence shown here is derived from an EMBL/GenBank/DDBJ whole genome shotgun (WGS) entry which is preliminary data.</text>
</comment>
<evidence type="ECO:0000313" key="9">
    <source>
        <dbReference type="EMBL" id="KAJ1369113.1"/>
    </source>
</evidence>
<dbReference type="AlphaFoldDB" id="A0AAD5WGX5"/>
<comment type="subunit">
    <text evidence="7">Supercomplex made of cofactors A to E. Cofactors A and D function by capturing and stabilizing tubulin in a quasi-native conformation. Cofactor E binds to the cofactor D-tubulin complex; interaction with cofactor C then causes the release of tubulin polypeptides that are committed to the native state.</text>
</comment>
<keyword evidence="10" id="KW-1185">Reference proteome</keyword>
<evidence type="ECO:0000256" key="7">
    <source>
        <dbReference type="ARBA" id="ARBA00026055"/>
    </source>
</evidence>
<keyword evidence="5" id="KW-0677">Repeat</keyword>
<feature type="non-terminal residue" evidence="9">
    <location>
        <position position="1"/>
    </location>
</feature>
<keyword evidence="6" id="KW-0143">Chaperone</keyword>
<name>A0AAD5WGX5_PARTN</name>
<dbReference type="InterPro" id="IPR000938">
    <property type="entry name" value="CAP-Gly_domain"/>
</dbReference>
<evidence type="ECO:0000256" key="1">
    <source>
        <dbReference type="ARBA" id="ARBA00004496"/>
    </source>
</evidence>
<evidence type="ECO:0000256" key="4">
    <source>
        <dbReference type="ARBA" id="ARBA00022614"/>
    </source>
</evidence>
<keyword evidence="4" id="KW-0433">Leucine-rich repeat</keyword>
<evidence type="ECO:0000313" key="10">
    <source>
        <dbReference type="Proteomes" id="UP001196413"/>
    </source>
</evidence>
<evidence type="ECO:0000256" key="2">
    <source>
        <dbReference type="ARBA" id="ARBA00006286"/>
    </source>
</evidence>
<feature type="non-terminal residue" evidence="9">
    <location>
        <position position="115"/>
    </location>
</feature>
<evidence type="ECO:0000256" key="5">
    <source>
        <dbReference type="ARBA" id="ARBA00022737"/>
    </source>
</evidence>
<organism evidence="9 10">
    <name type="scientific">Parelaphostrongylus tenuis</name>
    <name type="common">Meningeal worm</name>
    <dbReference type="NCBI Taxonomy" id="148309"/>
    <lineage>
        <taxon>Eukaryota</taxon>
        <taxon>Metazoa</taxon>
        <taxon>Ecdysozoa</taxon>
        <taxon>Nematoda</taxon>
        <taxon>Chromadorea</taxon>
        <taxon>Rhabditida</taxon>
        <taxon>Rhabditina</taxon>
        <taxon>Rhabditomorpha</taxon>
        <taxon>Strongyloidea</taxon>
        <taxon>Metastrongylidae</taxon>
        <taxon>Parelaphostrongylus</taxon>
    </lineage>
</organism>
<sequence length="115" mass="12315">SGMTIEVGERVMIGGHSAVVRYVGEVSGHPGVWAGVEWDDPSRGKHNGLVNGVQYFRTSSARGGSLVSIQNVHRGVDLLTAIRNRCADSSADENVFVINSKAVELFGMQSTSQKQ</sequence>
<accession>A0AAD5WGX5</accession>
<dbReference type="Gene3D" id="2.30.30.190">
    <property type="entry name" value="CAP Gly-rich-like domain"/>
    <property type="match status" value="1"/>
</dbReference>
<dbReference type="FunFam" id="2.30.30.190:FF:000016">
    <property type="entry name" value="Tubulin-folding cofactor E"/>
    <property type="match status" value="1"/>
</dbReference>
<dbReference type="SMART" id="SM01052">
    <property type="entry name" value="CAP_GLY"/>
    <property type="match status" value="1"/>
</dbReference>
<protein>
    <recommendedName>
        <fullName evidence="8">CAP-Gly domain-containing protein</fullName>
    </recommendedName>
</protein>
<dbReference type="InterPro" id="IPR036859">
    <property type="entry name" value="CAP-Gly_dom_sf"/>
</dbReference>
<evidence type="ECO:0000259" key="8">
    <source>
        <dbReference type="PROSITE" id="PS50245"/>
    </source>
</evidence>
<dbReference type="PROSITE" id="PS50245">
    <property type="entry name" value="CAP_GLY_2"/>
    <property type="match status" value="1"/>
</dbReference>
<comment type="similarity">
    <text evidence="2">Belongs to the TBCE family.</text>
</comment>
<dbReference type="SUPFAM" id="SSF74924">
    <property type="entry name" value="Cap-Gly domain"/>
    <property type="match status" value="1"/>
</dbReference>
<dbReference type="EMBL" id="JAHQIW010006409">
    <property type="protein sequence ID" value="KAJ1369113.1"/>
    <property type="molecule type" value="Genomic_DNA"/>
</dbReference>
<evidence type="ECO:0000256" key="3">
    <source>
        <dbReference type="ARBA" id="ARBA00022490"/>
    </source>
</evidence>
<keyword evidence="3" id="KW-0963">Cytoplasm</keyword>